<accession>U7UD30</accession>
<organism evidence="1 2">
    <name type="scientific">Megasphaera vaginalis</name>
    <name type="common">ex Srinivasan et al. 2021</name>
    <dbReference type="NCBI Taxonomy" id="1111454"/>
    <lineage>
        <taxon>Bacteria</taxon>
        <taxon>Bacillati</taxon>
        <taxon>Bacillota</taxon>
        <taxon>Negativicutes</taxon>
        <taxon>Veillonellales</taxon>
        <taxon>Veillonellaceae</taxon>
        <taxon>Megasphaera</taxon>
    </lineage>
</organism>
<dbReference type="EMBL" id="AWXA01000053">
    <property type="protein sequence ID" value="ERT57206.1"/>
    <property type="molecule type" value="Genomic_DNA"/>
</dbReference>
<evidence type="ECO:0000313" key="1">
    <source>
        <dbReference type="EMBL" id="ERT57206.1"/>
    </source>
</evidence>
<name>U7UD30_9FIRM</name>
<comment type="caution">
    <text evidence="1">The sequence shown here is derived from an EMBL/GenBank/DDBJ whole genome shotgun (WGS) entry which is preliminary data.</text>
</comment>
<reference evidence="1 2" key="1">
    <citation type="submission" date="2013-09" db="EMBL/GenBank/DDBJ databases">
        <authorList>
            <person name="Durkin A.S."/>
            <person name="Haft D.R."/>
            <person name="McCorrison J."/>
            <person name="Torralba M."/>
            <person name="Gillis M."/>
            <person name="Haft D.H."/>
            <person name="Methe B."/>
            <person name="Sutton G."/>
            <person name="Nelson K.E."/>
        </authorList>
    </citation>
    <scope>NUCLEOTIDE SEQUENCE [LARGE SCALE GENOMIC DNA]</scope>
    <source>
        <strain evidence="1 2">BV3C16-1</strain>
    </source>
</reference>
<proteinExistence type="predicted"/>
<evidence type="ECO:0000313" key="2">
    <source>
        <dbReference type="Proteomes" id="UP000017090"/>
    </source>
</evidence>
<sequence>MGRDKLPGQLIMGCPAVKKLSPLKTADWDRMGRTGQEFLY</sequence>
<gene>
    <name evidence="1" type="ORF">HMPREF1250_1733</name>
</gene>
<keyword evidence="2" id="KW-1185">Reference proteome</keyword>
<dbReference type="PATRIC" id="fig|1111454.3.peg.2024"/>
<protein>
    <submittedName>
        <fullName evidence="1">Uncharacterized protein</fullName>
    </submittedName>
</protein>
<dbReference type="STRING" id="1111454.HMPREF1250_1733"/>
<dbReference type="Proteomes" id="UP000017090">
    <property type="component" value="Unassembled WGS sequence"/>
</dbReference>
<dbReference type="AlphaFoldDB" id="U7UD30"/>